<dbReference type="EMBL" id="CAJOAX010028352">
    <property type="protein sequence ID" value="CAF4234549.1"/>
    <property type="molecule type" value="Genomic_DNA"/>
</dbReference>
<feature type="non-terminal residue" evidence="1">
    <location>
        <position position="1"/>
    </location>
</feature>
<accession>A0A820DP66</accession>
<sequence length="231" mass="26807">LLINNEQQEYQSRTLLDKNNRRYAYLPIFPTQYVGPNECLLLANVPVSRLTPHEIKQRQYGADTFDALMLMNKYNYSDEFSLSEQDANELASRLQLGKSIITFNAQRFRTICYTLLAFHESFRRHVLCKRDVALKEPTLNSKQMAMALEFYLQIDEAQPPSNIEGLFCGRDEPQARYSLIPCDNLFCQCCLPLNTYKKSQPWPIVNFASRSMHRFLNGYTTYLNCPAVCCP</sequence>
<evidence type="ECO:0000313" key="1">
    <source>
        <dbReference type="EMBL" id="CAF4234549.1"/>
    </source>
</evidence>
<name>A0A820DP66_9BILA</name>
<organism evidence="1 2">
    <name type="scientific">Rotaria sordida</name>
    <dbReference type="NCBI Taxonomy" id="392033"/>
    <lineage>
        <taxon>Eukaryota</taxon>
        <taxon>Metazoa</taxon>
        <taxon>Spiralia</taxon>
        <taxon>Gnathifera</taxon>
        <taxon>Rotifera</taxon>
        <taxon>Eurotatoria</taxon>
        <taxon>Bdelloidea</taxon>
        <taxon>Philodinida</taxon>
        <taxon>Philodinidae</taxon>
        <taxon>Rotaria</taxon>
    </lineage>
</organism>
<comment type="caution">
    <text evidence="1">The sequence shown here is derived from an EMBL/GenBank/DDBJ whole genome shotgun (WGS) entry which is preliminary data.</text>
</comment>
<evidence type="ECO:0000313" key="2">
    <source>
        <dbReference type="Proteomes" id="UP000663823"/>
    </source>
</evidence>
<reference evidence="1" key="1">
    <citation type="submission" date="2021-02" db="EMBL/GenBank/DDBJ databases">
        <authorList>
            <person name="Nowell W R."/>
        </authorList>
    </citation>
    <scope>NUCLEOTIDE SEQUENCE</scope>
</reference>
<gene>
    <name evidence="1" type="ORF">OTI717_LOCUS39862</name>
</gene>
<dbReference type="AlphaFoldDB" id="A0A820DP66"/>
<protein>
    <submittedName>
        <fullName evidence="1">Uncharacterized protein</fullName>
    </submittedName>
</protein>
<dbReference type="Proteomes" id="UP000663823">
    <property type="component" value="Unassembled WGS sequence"/>
</dbReference>
<proteinExistence type="predicted"/>